<evidence type="ECO:0000256" key="7">
    <source>
        <dbReference type="ARBA" id="ARBA00041606"/>
    </source>
</evidence>
<evidence type="ECO:0000259" key="10">
    <source>
        <dbReference type="PROSITE" id="PS50881"/>
    </source>
</evidence>
<evidence type="ECO:0000256" key="4">
    <source>
        <dbReference type="ARBA" id="ARBA00023128"/>
    </source>
</evidence>
<keyword evidence="4" id="KW-0496">Mitochondrion</keyword>
<dbReference type="AlphaFoldDB" id="A0A168IFW2"/>
<dbReference type="InterPro" id="IPR020568">
    <property type="entry name" value="Ribosomal_Su5_D2-typ_SF"/>
</dbReference>
<feature type="domain" description="S5 DRBM" evidence="10">
    <location>
        <begin position="336"/>
        <end position="399"/>
    </location>
</feature>
<protein>
    <recommendedName>
        <fullName evidence="6">Small ribosomal subunit protein uS5m</fullName>
    </recommendedName>
    <alternativeName>
        <fullName evidence="7">28S ribosomal protein S5, mitochondrial</fullName>
    </alternativeName>
</protein>
<comment type="similarity">
    <text evidence="2 9">Belongs to the universal ribosomal protein uS5 family.</text>
</comment>
<dbReference type="FunFam" id="3.30.160.20:FF:000022">
    <property type="entry name" value="28S ribosomal protein S5, mitochondrial"/>
    <property type="match status" value="1"/>
</dbReference>
<sequence length="500" mass="55344">MSVVRPARSALRKCVAPTNAAAAVAPCRLFHSSVAARAKRQPRFQNIKAEEMGLTQTPAKMTQAKKELLPEYSREQLEQLRSKYTPEQMEAIQAGEAAVDAEDLLIQGRIRDDPYRPTYVEDYTKLDPRFDLMPQPEGKPREHKWLDEQDWMDQFSARFSEMADRKTDTQLTRAMARALRRVKDTQGVDMIDLTEEELAELEKNPDALQKYLVEDDDAAADASSDKDADPSALLTEAQVQKLDEAIEAEWKAELERLVAEDTSTEVSPTSIEMIEDGPAGLERAESAEAPELGKVPGVEGRYKRAADPEDAGQDELGEYQEIKRVTGLALADIKSLYCKILVTRSVSNQTRMGKIRSASIVAIAGNGAGRLGLGMAKSTDSSTAVVTAQMLAIRNMKAVRRYEDRTVYGNATAKVGGTVVELFNRPPGFGLRVPHRIFEMCRAVGLHDLAARMPRAKNPMNSVFATYKALLNQADPEEIARGRGKKLADARKVYYGGSVH</sequence>
<dbReference type="Gene3D" id="3.30.230.10">
    <property type="match status" value="1"/>
</dbReference>
<dbReference type="OrthoDB" id="309483at2759"/>
<keyword evidence="5 8" id="KW-0687">Ribonucleoprotein</keyword>
<evidence type="ECO:0000256" key="9">
    <source>
        <dbReference type="RuleBase" id="RU003823"/>
    </source>
</evidence>
<dbReference type="InterPro" id="IPR005324">
    <property type="entry name" value="Ribosomal_uS5_C"/>
</dbReference>
<evidence type="ECO:0000256" key="8">
    <source>
        <dbReference type="PROSITE-ProRule" id="PRU00268"/>
    </source>
</evidence>
<organism evidence="11 12">
    <name type="scientific">Akanthomyces lecanii RCEF 1005</name>
    <dbReference type="NCBI Taxonomy" id="1081108"/>
    <lineage>
        <taxon>Eukaryota</taxon>
        <taxon>Fungi</taxon>
        <taxon>Dikarya</taxon>
        <taxon>Ascomycota</taxon>
        <taxon>Pezizomycotina</taxon>
        <taxon>Sordariomycetes</taxon>
        <taxon>Hypocreomycetidae</taxon>
        <taxon>Hypocreales</taxon>
        <taxon>Cordycipitaceae</taxon>
        <taxon>Akanthomyces</taxon>
        <taxon>Cordyceps confragosa</taxon>
    </lineage>
</organism>
<dbReference type="Pfam" id="PF00333">
    <property type="entry name" value="Ribosomal_S5"/>
    <property type="match status" value="1"/>
</dbReference>
<dbReference type="InterPro" id="IPR013810">
    <property type="entry name" value="Ribosomal_uS5_N"/>
</dbReference>
<keyword evidence="12" id="KW-1185">Reference proteome</keyword>
<dbReference type="InterPro" id="IPR014721">
    <property type="entry name" value="Ribsml_uS5_D2-typ_fold_subgr"/>
</dbReference>
<dbReference type="FunFam" id="3.30.230.10:FF:000002">
    <property type="entry name" value="30S ribosomal protein S5"/>
    <property type="match status" value="1"/>
</dbReference>
<accession>A0A168IFW2</accession>
<dbReference type="GO" id="GO:0003735">
    <property type="term" value="F:structural constituent of ribosome"/>
    <property type="evidence" value="ECO:0007669"/>
    <property type="project" value="UniProtKB-UniRule"/>
</dbReference>
<dbReference type="PANTHER" id="PTHR48277">
    <property type="entry name" value="MITOCHONDRIAL RIBOSOMAL PROTEIN S5"/>
    <property type="match status" value="1"/>
</dbReference>
<evidence type="ECO:0000256" key="5">
    <source>
        <dbReference type="ARBA" id="ARBA00023274"/>
    </source>
</evidence>
<name>A0A168IFW2_CORDF</name>
<dbReference type="EMBL" id="AZHF01000002">
    <property type="protein sequence ID" value="OAA79223.1"/>
    <property type="molecule type" value="Genomic_DNA"/>
</dbReference>
<dbReference type="Gene3D" id="3.30.160.20">
    <property type="match status" value="1"/>
</dbReference>
<evidence type="ECO:0000256" key="6">
    <source>
        <dbReference type="ARBA" id="ARBA00039335"/>
    </source>
</evidence>
<dbReference type="PANTHER" id="PTHR48277:SF1">
    <property type="entry name" value="MITOCHONDRIAL RIBOSOMAL PROTEIN S5"/>
    <property type="match status" value="1"/>
</dbReference>
<dbReference type="GO" id="GO:0005743">
    <property type="term" value="C:mitochondrial inner membrane"/>
    <property type="evidence" value="ECO:0007669"/>
    <property type="project" value="UniProtKB-ARBA"/>
</dbReference>
<dbReference type="InterPro" id="IPR000851">
    <property type="entry name" value="Ribosomal_uS5"/>
</dbReference>
<evidence type="ECO:0000256" key="1">
    <source>
        <dbReference type="ARBA" id="ARBA00004173"/>
    </source>
</evidence>
<dbReference type="GO" id="GO:0003723">
    <property type="term" value="F:RNA binding"/>
    <property type="evidence" value="ECO:0007669"/>
    <property type="project" value="InterPro"/>
</dbReference>
<evidence type="ECO:0000256" key="3">
    <source>
        <dbReference type="ARBA" id="ARBA00022980"/>
    </source>
</evidence>
<keyword evidence="3 8" id="KW-0689">Ribosomal protein</keyword>
<dbReference type="GO" id="GO:0005763">
    <property type="term" value="C:mitochondrial small ribosomal subunit"/>
    <property type="evidence" value="ECO:0007669"/>
    <property type="project" value="UniProtKB-ARBA"/>
</dbReference>
<dbReference type="GO" id="GO:0006412">
    <property type="term" value="P:translation"/>
    <property type="evidence" value="ECO:0007669"/>
    <property type="project" value="InterPro"/>
</dbReference>
<evidence type="ECO:0000313" key="11">
    <source>
        <dbReference type="EMBL" id="OAA79223.1"/>
    </source>
</evidence>
<dbReference type="SUPFAM" id="SSF54211">
    <property type="entry name" value="Ribosomal protein S5 domain 2-like"/>
    <property type="match status" value="1"/>
</dbReference>
<evidence type="ECO:0000313" key="12">
    <source>
        <dbReference type="Proteomes" id="UP000076881"/>
    </source>
</evidence>
<gene>
    <name evidence="11" type="ORF">LEL_02709</name>
</gene>
<proteinExistence type="inferred from homology"/>
<comment type="subcellular location">
    <subcellularLocation>
        <location evidence="1">Mitochondrion</location>
    </subcellularLocation>
</comment>
<dbReference type="Proteomes" id="UP000076881">
    <property type="component" value="Unassembled WGS sequence"/>
</dbReference>
<dbReference type="Pfam" id="PF03719">
    <property type="entry name" value="Ribosomal_S5_C"/>
    <property type="match status" value="1"/>
</dbReference>
<comment type="caution">
    <text evidence="11">The sequence shown here is derived from an EMBL/GenBank/DDBJ whole genome shotgun (WGS) entry which is preliminary data.</text>
</comment>
<dbReference type="SUPFAM" id="SSF54768">
    <property type="entry name" value="dsRNA-binding domain-like"/>
    <property type="match status" value="1"/>
</dbReference>
<dbReference type="STRING" id="1081108.A0A168IFW2"/>
<reference evidence="11 12" key="1">
    <citation type="journal article" date="2016" name="Genome Biol. Evol.">
        <title>Divergent and convergent evolution of fungal pathogenicity.</title>
        <authorList>
            <person name="Shang Y."/>
            <person name="Xiao G."/>
            <person name="Zheng P."/>
            <person name="Cen K."/>
            <person name="Zhan S."/>
            <person name="Wang C."/>
        </authorList>
    </citation>
    <scope>NUCLEOTIDE SEQUENCE [LARGE SCALE GENOMIC DNA]</scope>
    <source>
        <strain evidence="11 12">RCEF 1005</strain>
    </source>
</reference>
<evidence type="ECO:0000256" key="2">
    <source>
        <dbReference type="ARBA" id="ARBA00008945"/>
    </source>
</evidence>
<dbReference type="PROSITE" id="PS50881">
    <property type="entry name" value="S5_DSRBD"/>
    <property type="match status" value="1"/>
</dbReference>